<evidence type="ECO:0008006" key="4">
    <source>
        <dbReference type="Google" id="ProtNLM"/>
    </source>
</evidence>
<keyword evidence="1" id="KW-0472">Membrane</keyword>
<evidence type="ECO:0000256" key="1">
    <source>
        <dbReference type="SAM" id="Phobius"/>
    </source>
</evidence>
<feature type="transmembrane region" description="Helical" evidence="1">
    <location>
        <begin position="20"/>
        <end position="38"/>
    </location>
</feature>
<feature type="transmembrane region" description="Helical" evidence="1">
    <location>
        <begin position="114"/>
        <end position="143"/>
    </location>
</feature>
<dbReference type="Proteomes" id="UP000308901">
    <property type="component" value="Unassembled WGS sequence"/>
</dbReference>
<dbReference type="EMBL" id="VANU01000009">
    <property type="protein sequence ID" value="TLP35202.1"/>
    <property type="molecule type" value="Genomic_DNA"/>
</dbReference>
<organism evidence="2 3">
    <name type="scientific">Arcobacter arenosus</name>
    <dbReference type="NCBI Taxonomy" id="2576037"/>
    <lineage>
        <taxon>Bacteria</taxon>
        <taxon>Pseudomonadati</taxon>
        <taxon>Campylobacterota</taxon>
        <taxon>Epsilonproteobacteria</taxon>
        <taxon>Campylobacterales</taxon>
        <taxon>Arcobacteraceae</taxon>
        <taxon>Arcobacter</taxon>
    </lineage>
</organism>
<evidence type="ECO:0000313" key="2">
    <source>
        <dbReference type="EMBL" id="TLP35202.1"/>
    </source>
</evidence>
<dbReference type="OrthoDB" id="5365276at2"/>
<feature type="transmembrane region" description="Helical" evidence="1">
    <location>
        <begin position="174"/>
        <end position="199"/>
    </location>
</feature>
<name>A0A5R8XXA5_9BACT</name>
<feature type="transmembrane region" description="Helical" evidence="1">
    <location>
        <begin position="211"/>
        <end position="236"/>
    </location>
</feature>
<comment type="caution">
    <text evidence="2">The sequence shown here is derived from an EMBL/GenBank/DDBJ whole genome shotgun (WGS) entry which is preliminary data.</text>
</comment>
<dbReference type="AlphaFoldDB" id="A0A5R8XXA5"/>
<feature type="transmembrane region" description="Helical" evidence="1">
    <location>
        <begin position="58"/>
        <end position="77"/>
    </location>
</feature>
<dbReference type="RefSeq" id="WP_138153841.1">
    <property type="nucleotide sequence ID" value="NZ_VANU01000009.1"/>
</dbReference>
<sequence length="342" mass="39478">MYKKVFIETFDSIFKNFDKLLIKLFLPTFIISLLNFSFPELISMEFLNNTNISNLDINQLLLPLIVIFILVMTNISIAVTVHRIAVLGIDSVPTFGSVIFGIREFRMLFKMIQYSFIVAIPVVLISLIPIVGIFIGIFLGIILSSRLSLVFPACACDEKFGFLNAWRATKRYKLLTIVMVILFPFIFSFTVGLVYSIAIEFLIKIVGPNVSFLYSILDVFLAVFFVSALSSVYKLVNPRLLNENLKDREQPKKKIQISSTNNDHSVTIDDRYKTNFESLKKELYEQYKAHGFTEIVYDRANSWILKNPHEEIPYISIRYENNEYYIYVRSSVKPNLSLLKKT</sequence>
<keyword evidence="1" id="KW-1133">Transmembrane helix</keyword>
<accession>A0A5R8XXA5</accession>
<evidence type="ECO:0000313" key="3">
    <source>
        <dbReference type="Proteomes" id="UP000308901"/>
    </source>
</evidence>
<gene>
    <name evidence="2" type="ORF">FDK22_15185</name>
</gene>
<feature type="transmembrane region" description="Helical" evidence="1">
    <location>
        <begin position="84"/>
        <end position="102"/>
    </location>
</feature>
<keyword evidence="3" id="KW-1185">Reference proteome</keyword>
<proteinExistence type="predicted"/>
<reference evidence="2 3" key="1">
    <citation type="submission" date="2019-05" db="EMBL/GenBank/DDBJ databases">
        <title>Arcobacter sp. nov., isolated from sea sediment.</title>
        <authorList>
            <person name="Kim W."/>
        </authorList>
    </citation>
    <scope>NUCLEOTIDE SEQUENCE [LARGE SCALE GENOMIC DNA]</scope>
    <source>
        <strain evidence="2 3">CAU 1517</strain>
    </source>
</reference>
<protein>
    <recommendedName>
        <fullName evidence="4">Glycerophosphoryl diester phosphodiesterase membrane domain-containing protein</fullName>
    </recommendedName>
</protein>
<keyword evidence="1" id="KW-0812">Transmembrane</keyword>